<dbReference type="EMBL" id="AP018553">
    <property type="protein sequence ID" value="BBD73907.1"/>
    <property type="molecule type" value="Genomic_DNA"/>
</dbReference>
<evidence type="ECO:0000256" key="6">
    <source>
        <dbReference type="ARBA" id="ARBA00023136"/>
    </source>
</evidence>
<dbReference type="GeneID" id="38667747"/>
<dbReference type="RefSeq" id="WP_229768188.1">
    <property type="nucleotide sequence ID" value="NZ_AP018553.1"/>
</dbReference>
<dbReference type="Proteomes" id="UP000276741">
    <property type="component" value="Chromosome"/>
</dbReference>
<dbReference type="AlphaFoldDB" id="A0A348B6V5"/>
<comment type="subcellular location">
    <subcellularLocation>
        <location evidence="1">Cell membrane</location>
        <topology evidence="1">Multi-pass membrane protein</topology>
    </subcellularLocation>
</comment>
<keyword evidence="10" id="KW-1185">Reference proteome</keyword>
<feature type="transmembrane region" description="Helical" evidence="7">
    <location>
        <begin position="162"/>
        <end position="180"/>
    </location>
</feature>
<organism evidence="8 10">
    <name type="scientific">Sulfodiicoccus acidiphilus</name>
    <dbReference type="NCBI Taxonomy" id="1670455"/>
    <lineage>
        <taxon>Archaea</taxon>
        <taxon>Thermoproteota</taxon>
        <taxon>Thermoprotei</taxon>
        <taxon>Sulfolobales</taxon>
        <taxon>Sulfolobaceae</taxon>
        <taxon>Sulfodiicoccus</taxon>
    </lineage>
</organism>
<dbReference type="GO" id="GO:0071555">
    <property type="term" value="P:cell wall organization"/>
    <property type="evidence" value="ECO:0007669"/>
    <property type="project" value="TreeGrafter"/>
</dbReference>
<reference evidence="9" key="1">
    <citation type="journal article" date="2014" name="Int. J. Syst. Evol. Microbiol.">
        <title>Complete genome sequence of Corynebacterium casei LMG S-19264T (=DSM 44701T), isolated from a smear-ripened cheese.</title>
        <authorList>
            <consortium name="US DOE Joint Genome Institute (JGI-PGF)"/>
            <person name="Walter F."/>
            <person name="Albersmeier A."/>
            <person name="Kalinowski J."/>
            <person name="Ruckert C."/>
        </authorList>
    </citation>
    <scope>NUCLEOTIDE SEQUENCE</scope>
    <source>
        <strain evidence="9">JCM 31740</strain>
    </source>
</reference>
<dbReference type="GO" id="GO:0044038">
    <property type="term" value="P:cell wall macromolecule biosynthetic process"/>
    <property type="evidence" value="ECO:0007669"/>
    <property type="project" value="TreeGrafter"/>
</dbReference>
<feature type="transmembrane region" description="Helical" evidence="7">
    <location>
        <begin position="74"/>
        <end position="92"/>
    </location>
</feature>
<name>A0A348B6V5_9CREN</name>
<evidence type="ECO:0000313" key="9">
    <source>
        <dbReference type="EMBL" id="GGT95953.1"/>
    </source>
</evidence>
<feature type="transmembrane region" description="Helical" evidence="7">
    <location>
        <begin position="218"/>
        <end position="245"/>
    </location>
</feature>
<evidence type="ECO:0000313" key="8">
    <source>
        <dbReference type="EMBL" id="BBD73907.1"/>
    </source>
</evidence>
<evidence type="ECO:0000256" key="7">
    <source>
        <dbReference type="SAM" id="Phobius"/>
    </source>
</evidence>
<dbReference type="Pfam" id="PF00953">
    <property type="entry name" value="Glycos_transf_4"/>
    <property type="match status" value="1"/>
</dbReference>
<dbReference type="InterPro" id="IPR000715">
    <property type="entry name" value="Glycosyl_transferase_4"/>
</dbReference>
<feature type="transmembrane region" description="Helical" evidence="7">
    <location>
        <begin position="104"/>
        <end position="124"/>
    </location>
</feature>
<dbReference type="EMBL" id="BMQS01000010">
    <property type="protein sequence ID" value="GGT95953.1"/>
    <property type="molecule type" value="Genomic_DNA"/>
</dbReference>
<feature type="transmembrane region" description="Helical" evidence="7">
    <location>
        <begin position="6"/>
        <end position="25"/>
    </location>
</feature>
<dbReference type="Proteomes" id="UP000616143">
    <property type="component" value="Unassembled WGS sequence"/>
</dbReference>
<evidence type="ECO:0000256" key="1">
    <source>
        <dbReference type="ARBA" id="ARBA00004651"/>
    </source>
</evidence>
<dbReference type="GO" id="GO:0005886">
    <property type="term" value="C:plasma membrane"/>
    <property type="evidence" value="ECO:0007669"/>
    <property type="project" value="UniProtKB-SubCell"/>
</dbReference>
<reference evidence="8" key="3">
    <citation type="journal article" date="2019" name="BMC Res. Notes">
        <title>Complete genome sequence of the Sulfodiicoccus acidiphilus strain HS-1T, the first crenarchaeon that lacks polB3, isolated from an acidic hot spring in Ohwaku-dani, Hakone, Japan.</title>
        <authorList>
            <person name="Sakai H.D."/>
            <person name="Kurosawa N."/>
        </authorList>
    </citation>
    <scope>NUCLEOTIDE SEQUENCE</scope>
    <source>
        <strain evidence="8">HS-1</strain>
    </source>
</reference>
<gene>
    <name evidence="9" type="ORF">GCM10007116_11810</name>
    <name evidence="8" type="ORF">HS1genome_2296</name>
</gene>
<evidence type="ECO:0000256" key="4">
    <source>
        <dbReference type="ARBA" id="ARBA00022692"/>
    </source>
</evidence>
<evidence type="ECO:0000256" key="5">
    <source>
        <dbReference type="ARBA" id="ARBA00022989"/>
    </source>
</evidence>
<feature type="transmembrane region" description="Helical" evidence="7">
    <location>
        <begin position="186"/>
        <end position="206"/>
    </location>
</feature>
<dbReference type="PANTHER" id="PTHR22926">
    <property type="entry name" value="PHOSPHO-N-ACETYLMURAMOYL-PENTAPEPTIDE-TRANSFERASE"/>
    <property type="match status" value="1"/>
</dbReference>
<dbReference type="CDD" id="cd06856">
    <property type="entry name" value="GT_GPT_archaea"/>
    <property type="match status" value="1"/>
</dbReference>
<keyword evidence="2" id="KW-1003">Cell membrane</keyword>
<keyword evidence="4 7" id="KW-0812">Transmembrane</keyword>
<proteinExistence type="predicted"/>
<feature type="transmembrane region" description="Helical" evidence="7">
    <location>
        <begin position="46"/>
        <end position="68"/>
    </location>
</feature>
<keyword evidence="6 7" id="KW-0472">Membrane</keyword>
<evidence type="ECO:0000256" key="2">
    <source>
        <dbReference type="ARBA" id="ARBA00022475"/>
    </source>
</evidence>
<evidence type="ECO:0000256" key="3">
    <source>
        <dbReference type="ARBA" id="ARBA00022679"/>
    </source>
</evidence>
<accession>A0A348B6V5</accession>
<keyword evidence="5 7" id="KW-1133">Transmembrane helix</keyword>
<sequence>MKWLYVLVSDSVALFVAILSTMWVINASKAHGLTGKDINKVDKPDVPLLGGVGIVAGFVAGSFALLALNFSFSLIVEPILLTSLLVGFLGVLDDFLNIRQSVRAFTPLFAAVPISLASLGHSTISIPFVGPVNFGLVYYVLVVPAALTITSNAFNMLEGLNGLSAGMGIVMAAAFAFIGLRQHGYPQVAGLLSTVLIACLVGFLVFNRYPAKVFPGNVGTYFIGALLGALGISGYMLTALAVLYVPYVLEFVLKARTKFRGISFGIPQPNGKLSWTGKPQSLTHIVMKMGRFSEPQVVGVLWGIELIFALIAVYLQTTVIVIR</sequence>
<dbReference type="PANTHER" id="PTHR22926:SF3">
    <property type="entry name" value="UNDECAPRENYL-PHOSPHATE ALPHA-N-ACETYLGLUCOSAMINYL 1-PHOSPHATE TRANSFERASE"/>
    <property type="match status" value="1"/>
</dbReference>
<dbReference type="KEGG" id="sacd:HS1genome_2296"/>
<reference evidence="9" key="4">
    <citation type="submission" date="2020-09" db="EMBL/GenBank/DDBJ databases">
        <authorList>
            <person name="Sun Q."/>
            <person name="Ohkuma M."/>
        </authorList>
    </citation>
    <scope>NUCLEOTIDE SEQUENCE</scope>
    <source>
        <strain evidence="9">JCM 31740</strain>
    </source>
</reference>
<evidence type="ECO:0000313" key="10">
    <source>
        <dbReference type="Proteomes" id="UP000276741"/>
    </source>
</evidence>
<reference evidence="10" key="2">
    <citation type="submission" date="2018-04" db="EMBL/GenBank/DDBJ databases">
        <title>Complete genome sequence of Sulfodiicoccus acidiphilus strain HS-1.</title>
        <authorList>
            <person name="Sakai H.D."/>
            <person name="Kurosawa N."/>
        </authorList>
    </citation>
    <scope>NUCLEOTIDE SEQUENCE [LARGE SCALE GENOMIC DNA]</scope>
    <source>
        <strain evidence="10">HS-1</strain>
    </source>
</reference>
<protein>
    <submittedName>
        <fullName evidence="8">UDP-N-acetylglucosamine--dolichyl-phosphate N-acetylglucosaminephosphotransferase</fullName>
    </submittedName>
</protein>
<feature type="transmembrane region" description="Helical" evidence="7">
    <location>
        <begin position="297"/>
        <end position="322"/>
    </location>
</feature>
<keyword evidence="3 8" id="KW-0808">Transferase</keyword>
<dbReference type="GO" id="GO:0016780">
    <property type="term" value="F:phosphotransferase activity, for other substituted phosphate groups"/>
    <property type="evidence" value="ECO:0007669"/>
    <property type="project" value="InterPro"/>
</dbReference>
<feature type="transmembrane region" description="Helical" evidence="7">
    <location>
        <begin position="136"/>
        <end position="155"/>
    </location>
</feature>